<dbReference type="AlphaFoldDB" id="A0A9P4Q1E7"/>
<feature type="non-terminal residue" evidence="1">
    <location>
        <position position="1"/>
    </location>
</feature>
<proteinExistence type="predicted"/>
<reference evidence="1" key="1">
    <citation type="journal article" date="2020" name="Stud. Mycol.">
        <title>101 Dothideomycetes genomes: a test case for predicting lifestyles and emergence of pathogens.</title>
        <authorList>
            <person name="Haridas S."/>
            <person name="Albert R."/>
            <person name="Binder M."/>
            <person name="Bloem J."/>
            <person name="Labutti K."/>
            <person name="Salamov A."/>
            <person name="Andreopoulos B."/>
            <person name="Baker S."/>
            <person name="Barry K."/>
            <person name="Bills G."/>
            <person name="Bluhm B."/>
            <person name="Cannon C."/>
            <person name="Castanera R."/>
            <person name="Culley D."/>
            <person name="Daum C."/>
            <person name="Ezra D."/>
            <person name="Gonzalez J."/>
            <person name="Henrissat B."/>
            <person name="Kuo A."/>
            <person name="Liang C."/>
            <person name="Lipzen A."/>
            <person name="Lutzoni F."/>
            <person name="Magnuson J."/>
            <person name="Mondo S."/>
            <person name="Nolan M."/>
            <person name="Ohm R."/>
            <person name="Pangilinan J."/>
            <person name="Park H.-J."/>
            <person name="Ramirez L."/>
            <person name="Alfaro M."/>
            <person name="Sun H."/>
            <person name="Tritt A."/>
            <person name="Yoshinaga Y."/>
            <person name="Zwiers L.-H."/>
            <person name="Turgeon B."/>
            <person name="Goodwin S."/>
            <person name="Spatafora J."/>
            <person name="Crous P."/>
            <person name="Grigoriev I."/>
        </authorList>
    </citation>
    <scope>NUCLEOTIDE SEQUENCE</scope>
    <source>
        <strain evidence="1">CBS 116435</strain>
    </source>
</reference>
<comment type="caution">
    <text evidence="1">The sequence shown here is derived from an EMBL/GenBank/DDBJ whole genome shotgun (WGS) entry which is preliminary data.</text>
</comment>
<feature type="non-terminal residue" evidence="1">
    <location>
        <position position="119"/>
    </location>
</feature>
<keyword evidence="2" id="KW-1185">Reference proteome</keyword>
<dbReference type="OrthoDB" id="5396360at2759"/>
<evidence type="ECO:0000313" key="2">
    <source>
        <dbReference type="Proteomes" id="UP000799441"/>
    </source>
</evidence>
<organism evidence="1 2">
    <name type="scientific">Polychaeton citri CBS 116435</name>
    <dbReference type="NCBI Taxonomy" id="1314669"/>
    <lineage>
        <taxon>Eukaryota</taxon>
        <taxon>Fungi</taxon>
        <taxon>Dikarya</taxon>
        <taxon>Ascomycota</taxon>
        <taxon>Pezizomycotina</taxon>
        <taxon>Dothideomycetes</taxon>
        <taxon>Dothideomycetidae</taxon>
        <taxon>Capnodiales</taxon>
        <taxon>Capnodiaceae</taxon>
        <taxon>Polychaeton</taxon>
    </lineage>
</organism>
<protein>
    <submittedName>
        <fullName evidence="1">Uncharacterized protein</fullName>
    </submittedName>
</protein>
<dbReference type="EMBL" id="MU003819">
    <property type="protein sequence ID" value="KAF2718818.1"/>
    <property type="molecule type" value="Genomic_DNA"/>
</dbReference>
<evidence type="ECO:0000313" key="1">
    <source>
        <dbReference type="EMBL" id="KAF2718818.1"/>
    </source>
</evidence>
<name>A0A9P4Q1E7_9PEZI</name>
<sequence length="119" mass="13527">SDVWSGAIARLQTQVSYNTGLAQSNRRDVERLDASMAKMNEELHRVYLVLDDMRAEMRTRPLAASTSQSAVGEQHSRFDPGDVELLAEQIQSVTNKANEIEGLKMQVELVKRRLRRIED</sequence>
<accession>A0A9P4Q1E7</accession>
<dbReference type="Proteomes" id="UP000799441">
    <property type="component" value="Unassembled WGS sequence"/>
</dbReference>
<gene>
    <name evidence="1" type="ORF">K431DRAFT_197973</name>
</gene>